<evidence type="ECO:0000256" key="2">
    <source>
        <dbReference type="ARBA" id="ARBA00023315"/>
    </source>
</evidence>
<dbReference type="PROSITE" id="PS51186">
    <property type="entry name" value="GNAT"/>
    <property type="match status" value="1"/>
</dbReference>
<dbReference type="InterPro" id="IPR050832">
    <property type="entry name" value="Bact_Acetyltransf"/>
</dbReference>
<feature type="domain" description="N-acetyltransferase" evidence="3">
    <location>
        <begin position="1"/>
        <end position="146"/>
    </location>
</feature>
<sequence>MIRPARPAEAPALAALAERAYAPYLPLIGRRPAPMDDDYAARIAANEAWVWDAGGLLALLVLERRADHLWLDNIAVAPEAQGRGLGRRLIRFAVAEAQRLGLPELRLLTNAAMAGNLALYPRLGFTEVARRHDEGFDRVFFQAKLEAIKA</sequence>
<dbReference type="InterPro" id="IPR000182">
    <property type="entry name" value="GNAT_dom"/>
</dbReference>
<evidence type="ECO:0000256" key="1">
    <source>
        <dbReference type="ARBA" id="ARBA00022679"/>
    </source>
</evidence>
<keyword evidence="2" id="KW-0012">Acyltransferase</keyword>
<dbReference type="Gene3D" id="3.40.630.30">
    <property type="match status" value="1"/>
</dbReference>
<dbReference type="RefSeq" id="WP_007004986.1">
    <property type="nucleotide sequence ID" value="NZ_GG770780.1"/>
</dbReference>
<keyword evidence="1 4" id="KW-0808">Transferase</keyword>
<dbReference type="Proteomes" id="UP000005324">
    <property type="component" value="Unassembled WGS sequence"/>
</dbReference>
<keyword evidence="5" id="KW-1185">Reference proteome</keyword>
<dbReference type="EMBL" id="ADVL01000288">
    <property type="protein sequence ID" value="EFH12028.1"/>
    <property type="molecule type" value="Genomic_DNA"/>
</dbReference>
<dbReference type="PANTHER" id="PTHR43877:SF2">
    <property type="entry name" value="AMINOALKYLPHOSPHONATE N-ACETYLTRANSFERASE-RELATED"/>
    <property type="match status" value="1"/>
</dbReference>
<dbReference type="OrthoDB" id="281808at2"/>
<dbReference type="InterPro" id="IPR016181">
    <property type="entry name" value="Acyl_CoA_acyltransferase"/>
</dbReference>
<dbReference type="AlphaFoldDB" id="D5RL02"/>
<comment type="caution">
    <text evidence="4">The sequence shown here is derived from an EMBL/GenBank/DDBJ whole genome shotgun (WGS) entry which is preliminary data.</text>
</comment>
<evidence type="ECO:0000313" key="5">
    <source>
        <dbReference type="Proteomes" id="UP000005324"/>
    </source>
</evidence>
<organism evidence="4 5">
    <name type="scientific">Pseudoroseomonas cervicalis ATCC 49957</name>
    <dbReference type="NCBI Taxonomy" id="525371"/>
    <lineage>
        <taxon>Bacteria</taxon>
        <taxon>Pseudomonadati</taxon>
        <taxon>Pseudomonadota</taxon>
        <taxon>Alphaproteobacteria</taxon>
        <taxon>Acetobacterales</taxon>
        <taxon>Roseomonadaceae</taxon>
        <taxon>Roseomonas</taxon>
    </lineage>
</organism>
<dbReference type="SUPFAM" id="SSF55729">
    <property type="entry name" value="Acyl-CoA N-acyltransferases (Nat)"/>
    <property type="match status" value="1"/>
</dbReference>
<dbReference type="CDD" id="cd04301">
    <property type="entry name" value="NAT_SF"/>
    <property type="match status" value="1"/>
</dbReference>
<evidence type="ECO:0000313" key="4">
    <source>
        <dbReference type="EMBL" id="EFH12028.1"/>
    </source>
</evidence>
<reference evidence="4 5" key="1">
    <citation type="submission" date="2010-04" db="EMBL/GenBank/DDBJ databases">
        <authorList>
            <person name="Qin X."/>
            <person name="Bachman B."/>
            <person name="Battles P."/>
            <person name="Bell A."/>
            <person name="Bess C."/>
            <person name="Bickham C."/>
            <person name="Chaboub L."/>
            <person name="Chen D."/>
            <person name="Coyle M."/>
            <person name="Deiros D.R."/>
            <person name="Dinh H."/>
            <person name="Forbes L."/>
            <person name="Fowler G."/>
            <person name="Francisco L."/>
            <person name="Fu Q."/>
            <person name="Gubbala S."/>
            <person name="Hale W."/>
            <person name="Han Y."/>
            <person name="Hemphill L."/>
            <person name="Highlander S.K."/>
            <person name="Hirani K."/>
            <person name="Hogues M."/>
            <person name="Jackson L."/>
            <person name="Jakkamsetti A."/>
            <person name="Javaid M."/>
            <person name="Jiang H."/>
            <person name="Korchina V."/>
            <person name="Kovar C."/>
            <person name="Lara F."/>
            <person name="Lee S."/>
            <person name="Mata R."/>
            <person name="Mathew T."/>
            <person name="Moen C."/>
            <person name="Morales K."/>
            <person name="Munidasa M."/>
            <person name="Nazareth L."/>
            <person name="Ngo R."/>
            <person name="Nguyen L."/>
            <person name="Okwuonu G."/>
            <person name="Ongeri F."/>
            <person name="Patil S."/>
            <person name="Petrosino J."/>
            <person name="Pham C."/>
            <person name="Pham P."/>
            <person name="Pu L.-L."/>
            <person name="Puazo M."/>
            <person name="Raj R."/>
            <person name="Reid J."/>
            <person name="Rouhana J."/>
            <person name="Saada N."/>
            <person name="Shang Y."/>
            <person name="Simmons D."/>
            <person name="Thornton R."/>
            <person name="Warren J."/>
            <person name="Weissenberger G."/>
            <person name="Zhang J."/>
            <person name="Zhang L."/>
            <person name="Zhou C."/>
            <person name="Zhu D."/>
            <person name="Muzny D."/>
            <person name="Worley K."/>
            <person name="Gibbs R."/>
        </authorList>
    </citation>
    <scope>NUCLEOTIDE SEQUENCE [LARGE SCALE GENOMIC DNA]</scope>
    <source>
        <strain evidence="4 5">ATCC 49957</strain>
    </source>
</reference>
<dbReference type="PANTHER" id="PTHR43877">
    <property type="entry name" value="AMINOALKYLPHOSPHONATE N-ACETYLTRANSFERASE-RELATED-RELATED"/>
    <property type="match status" value="1"/>
</dbReference>
<proteinExistence type="predicted"/>
<gene>
    <name evidence="4" type="ORF">HMPREF0731_1763</name>
</gene>
<dbReference type="HOGENOM" id="CLU_139687_0_0_5"/>
<evidence type="ECO:0000259" key="3">
    <source>
        <dbReference type="PROSITE" id="PS51186"/>
    </source>
</evidence>
<accession>D5RL02</accession>
<name>D5RL02_9PROT</name>
<protein>
    <submittedName>
        <fullName evidence="4">Acetyltransferase, GNAT family</fullName>
    </submittedName>
</protein>
<dbReference type="Pfam" id="PF00583">
    <property type="entry name" value="Acetyltransf_1"/>
    <property type="match status" value="1"/>
</dbReference>
<dbReference type="GO" id="GO:0016747">
    <property type="term" value="F:acyltransferase activity, transferring groups other than amino-acyl groups"/>
    <property type="evidence" value="ECO:0007669"/>
    <property type="project" value="InterPro"/>
</dbReference>